<name>X0WMR2_9ZZZZ</name>
<reference evidence="1" key="1">
    <citation type="journal article" date="2014" name="Front. Microbiol.">
        <title>High frequency of phylogenetically diverse reductive dehalogenase-homologous genes in deep subseafloor sedimentary metagenomes.</title>
        <authorList>
            <person name="Kawai M."/>
            <person name="Futagami T."/>
            <person name="Toyoda A."/>
            <person name="Takaki Y."/>
            <person name="Nishi S."/>
            <person name="Hori S."/>
            <person name="Arai W."/>
            <person name="Tsubouchi T."/>
            <person name="Morono Y."/>
            <person name="Uchiyama I."/>
            <person name="Ito T."/>
            <person name="Fujiyama A."/>
            <person name="Inagaki F."/>
            <person name="Takami H."/>
        </authorList>
    </citation>
    <scope>NUCLEOTIDE SEQUENCE</scope>
    <source>
        <strain evidence="1">Expedition CK06-06</strain>
    </source>
</reference>
<dbReference type="AlphaFoldDB" id="X0WMR2"/>
<dbReference type="EMBL" id="BARS01021210">
    <property type="protein sequence ID" value="GAG13961.1"/>
    <property type="molecule type" value="Genomic_DNA"/>
</dbReference>
<dbReference type="InterPro" id="IPR008995">
    <property type="entry name" value="Mo/tungstate-bd_C_term_dom"/>
</dbReference>
<sequence length="40" mass="4697">HHLIARVGTRSTPKPYQKLDVVFDMDKVHFFDKEAENTLI</sequence>
<feature type="non-terminal residue" evidence="1">
    <location>
        <position position="1"/>
    </location>
</feature>
<organism evidence="1">
    <name type="scientific">marine sediment metagenome</name>
    <dbReference type="NCBI Taxonomy" id="412755"/>
    <lineage>
        <taxon>unclassified sequences</taxon>
        <taxon>metagenomes</taxon>
        <taxon>ecological metagenomes</taxon>
    </lineage>
</organism>
<dbReference type="SUPFAM" id="SSF50331">
    <property type="entry name" value="MOP-like"/>
    <property type="match status" value="1"/>
</dbReference>
<evidence type="ECO:0000313" key="1">
    <source>
        <dbReference type="EMBL" id="GAG13961.1"/>
    </source>
</evidence>
<accession>X0WMR2</accession>
<comment type="caution">
    <text evidence="1">The sequence shown here is derived from an EMBL/GenBank/DDBJ whole genome shotgun (WGS) entry which is preliminary data.</text>
</comment>
<dbReference type="Gene3D" id="2.40.50.100">
    <property type="match status" value="1"/>
</dbReference>
<gene>
    <name evidence="1" type="ORF">S01H1_34106</name>
</gene>
<dbReference type="Gene3D" id="2.40.50.140">
    <property type="entry name" value="Nucleic acid-binding proteins"/>
    <property type="match status" value="1"/>
</dbReference>
<dbReference type="InterPro" id="IPR012340">
    <property type="entry name" value="NA-bd_OB-fold"/>
</dbReference>
<protein>
    <recommendedName>
        <fullName evidence="2">Sugar ABC transporter ATP-binding protein</fullName>
    </recommendedName>
</protein>
<proteinExistence type="predicted"/>
<evidence type="ECO:0008006" key="2">
    <source>
        <dbReference type="Google" id="ProtNLM"/>
    </source>
</evidence>